<evidence type="ECO:0000256" key="1">
    <source>
        <dbReference type="ARBA" id="ARBA00007452"/>
    </source>
</evidence>
<dbReference type="AlphaFoldDB" id="A0A0U1PX39"/>
<evidence type="ECO:0000256" key="3">
    <source>
        <dbReference type="ARBA" id="ARBA00022763"/>
    </source>
</evidence>
<dbReference type="Proteomes" id="UP000050580">
    <property type="component" value="Unassembled WGS sequence"/>
</dbReference>
<dbReference type="InterPro" id="IPR012340">
    <property type="entry name" value="NA-bd_OB-fold"/>
</dbReference>
<accession>A0A0U1PX39</accession>
<dbReference type="Gene3D" id="1.20.1440.120">
    <property type="entry name" value="Recombination protein O, C-terminal domain"/>
    <property type="match status" value="1"/>
</dbReference>
<dbReference type="EMBL" id="LBNQ01000040">
    <property type="protein sequence ID" value="KKW66997.1"/>
    <property type="molecule type" value="Genomic_DNA"/>
</dbReference>
<evidence type="ECO:0000256" key="4">
    <source>
        <dbReference type="ARBA" id="ARBA00023172"/>
    </source>
</evidence>
<evidence type="ECO:0000256" key="6">
    <source>
        <dbReference type="ARBA" id="ARBA00033409"/>
    </source>
</evidence>
<evidence type="ECO:0000256" key="2">
    <source>
        <dbReference type="ARBA" id="ARBA00021310"/>
    </source>
</evidence>
<dbReference type="GO" id="GO:0043590">
    <property type="term" value="C:bacterial nucleoid"/>
    <property type="evidence" value="ECO:0007669"/>
    <property type="project" value="TreeGrafter"/>
</dbReference>
<dbReference type="InterPro" id="IPR042242">
    <property type="entry name" value="RecO_C"/>
</dbReference>
<comment type="caution">
    <text evidence="9">The sequence shown here is derived from an EMBL/GenBank/DDBJ whole genome shotgun (WGS) entry which is preliminary data.</text>
</comment>
<dbReference type="PANTHER" id="PTHR33991">
    <property type="entry name" value="DNA REPAIR PROTEIN RECO"/>
    <property type="match status" value="1"/>
</dbReference>
<reference evidence="9 10" key="1">
    <citation type="submission" date="2015-05" db="EMBL/GenBank/DDBJ databases">
        <title>Draft genome sequence of Lampropedia sp. CT6, isolated from the microbial mat of a hot water spring, located at Manikaran, India.</title>
        <authorList>
            <person name="Tripathi C."/>
            <person name="Rani P."/>
            <person name="Mahato N.K."/>
            <person name="Lal R."/>
        </authorList>
    </citation>
    <scope>NUCLEOTIDE SEQUENCE [LARGE SCALE GENOMIC DNA]</scope>
    <source>
        <strain evidence="9 10">CT6</strain>
    </source>
</reference>
<dbReference type="RefSeq" id="WP_046742662.1">
    <property type="nucleotide sequence ID" value="NZ_LBNQ01000040.1"/>
</dbReference>
<dbReference type="InterPro" id="IPR037278">
    <property type="entry name" value="ARFGAP/RecO"/>
</dbReference>
<dbReference type="Pfam" id="PF02565">
    <property type="entry name" value="RecO_C"/>
    <property type="match status" value="1"/>
</dbReference>
<dbReference type="Pfam" id="PF11967">
    <property type="entry name" value="RecO_N"/>
    <property type="match status" value="1"/>
</dbReference>
<dbReference type="SUPFAM" id="SSF57863">
    <property type="entry name" value="ArfGap/RecO-like zinc finger"/>
    <property type="match status" value="1"/>
</dbReference>
<dbReference type="Gene3D" id="2.40.50.140">
    <property type="entry name" value="Nucleic acid-binding proteins"/>
    <property type="match status" value="1"/>
</dbReference>
<proteinExistence type="inferred from homology"/>
<keyword evidence="3 7" id="KW-0227">DNA damage</keyword>
<evidence type="ECO:0000313" key="10">
    <source>
        <dbReference type="Proteomes" id="UP000050580"/>
    </source>
</evidence>
<dbReference type="InterPro" id="IPR022572">
    <property type="entry name" value="DNA_rep/recomb_RecO_N"/>
</dbReference>
<dbReference type="InterPro" id="IPR003717">
    <property type="entry name" value="RecO"/>
</dbReference>
<evidence type="ECO:0000313" key="9">
    <source>
        <dbReference type="EMBL" id="KKW66997.1"/>
    </source>
</evidence>
<feature type="domain" description="DNA replication/recombination mediator RecO N-terminal" evidence="8">
    <location>
        <begin position="18"/>
        <end position="90"/>
    </location>
</feature>
<comment type="function">
    <text evidence="7">Involved in DNA repair and RecF pathway recombination.</text>
</comment>
<evidence type="ECO:0000256" key="7">
    <source>
        <dbReference type="HAMAP-Rule" id="MF_00201"/>
    </source>
</evidence>
<keyword evidence="5 7" id="KW-0234">DNA repair</keyword>
<dbReference type="PANTHER" id="PTHR33991:SF1">
    <property type="entry name" value="DNA REPAIR PROTEIN RECO"/>
    <property type="match status" value="1"/>
</dbReference>
<comment type="similarity">
    <text evidence="1 7">Belongs to the RecO family.</text>
</comment>
<dbReference type="HAMAP" id="MF_00201">
    <property type="entry name" value="RecO"/>
    <property type="match status" value="1"/>
</dbReference>
<name>A0A0U1PX39_9BURK</name>
<dbReference type="STRING" id="1610491.AAV94_13135"/>
<dbReference type="GO" id="GO:0006302">
    <property type="term" value="P:double-strand break repair"/>
    <property type="evidence" value="ECO:0007669"/>
    <property type="project" value="TreeGrafter"/>
</dbReference>
<dbReference type="OrthoDB" id="9804792at2"/>
<dbReference type="SUPFAM" id="SSF50249">
    <property type="entry name" value="Nucleic acid-binding proteins"/>
    <property type="match status" value="1"/>
</dbReference>
<dbReference type="NCBIfam" id="TIGR00613">
    <property type="entry name" value="reco"/>
    <property type="match status" value="1"/>
</dbReference>
<dbReference type="PATRIC" id="fig|1610491.3.peg.2791"/>
<protein>
    <recommendedName>
        <fullName evidence="2 7">DNA repair protein RecO</fullName>
    </recommendedName>
    <alternativeName>
        <fullName evidence="6 7">Recombination protein O</fullName>
    </alternativeName>
</protein>
<dbReference type="GO" id="GO:0006310">
    <property type="term" value="P:DNA recombination"/>
    <property type="evidence" value="ECO:0007669"/>
    <property type="project" value="UniProtKB-UniRule"/>
</dbReference>
<evidence type="ECO:0000259" key="8">
    <source>
        <dbReference type="Pfam" id="PF11967"/>
    </source>
</evidence>
<evidence type="ECO:0000256" key="5">
    <source>
        <dbReference type="ARBA" id="ARBA00023204"/>
    </source>
</evidence>
<keyword evidence="10" id="KW-1185">Reference proteome</keyword>
<gene>
    <name evidence="7" type="primary">recO</name>
    <name evidence="9" type="ORF">AAV94_13135</name>
</gene>
<sequence length="260" mass="28746">MASAAPVPARRFRRASRHHAWVLHQYPYSESSLVVELFTRERGRVAVVARGAKKPTSNFRALLLPFQLLRVDYSYDDSEHGEIGAVRAVERLQGPASPRGEALLAGLYLNELLMRMLVRGDVQADVFDAFKATLFVLSNDPGEALETLLRAFELVMLRQLGLLPDLSVQTVDQTPLQPERRYALMPEVGLHAAMPGQRGLSGAQWQLLQQALLAPQPLAACMRALGEDAAALKPQLRSAFAHYLGGELATQRMMRGLRGL</sequence>
<organism evidence="9 10">
    <name type="scientific">Lampropedia cohaerens</name>
    <dbReference type="NCBI Taxonomy" id="1610491"/>
    <lineage>
        <taxon>Bacteria</taxon>
        <taxon>Pseudomonadati</taxon>
        <taxon>Pseudomonadota</taxon>
        <taxon>Betaproteobacteria</taxon>
        <taxon>Burkholderiales</taxon>
        <taxon>Comamonadaceae</taxon>
        <taxon>Lampropedia</taxon>
    </lineage>
</organism>
<keyword evidence="4 7" id="KW-0233">DNA recombination</keyword>